<name>A0ABP0UHI6_9BRYO</name>
<proteinExistence type="inferred from homology"/>
<keyword evidence="7" id="KW-1185">Reference proteome</keyword>
<evidence type="ECO:0000256" key="2">
    <source>
        <dbReference type="ARBA" id="ARBA00012502"/>
    </source>
</evidence>
<dbReference type="EMBL" id="OZ019896">
    <property type="protein sequence ID" value="CAK9222218.1"/>
    <property type="molecule type" value="Genomic_DNA"/>
</dbReference>
<dbReference type="Pfam" id="PF01625">
    <property type="entry name" value="PMSR"/>
    <property type="match status" value="1"/>
</dbReference>
<dbReference type="PANTHER" id="PTHR43774">
    <property type="entry name" value="PEPTIDE METHIONINE SULFOXIDE REDUCTASE"/>
    <property type="match status" value="1"/>
</dbReference>
<dbReference type="EC" id="1.8.4.11" evidence="2"/>
<dbReference type="SUPFAM" id="SSF55068">
    <property type="entry name" value="Peptide methionine sulfoxide reductase"/>
    <property type="match status" value="1"/>
</dbReference>
<gene>
    <name evidence="6" type="ORF">CSSPTR1EN2_LOCUS15955</name>
</gene>
<keyword evidence="3" id="KW-0560">Oxidoreductase</keyword>
<dbReference type="Proteomes" id="UP001497512">
    <property type="component" value="Chromosome 4"/>
</dbReference>
<dbReference type="Gene3D" id="3.30.1060.10">
    <property type="entry name" value="Peptide methionine sulphoxide reductase MsrA"/>
    <property type="match status" value="1"/>
</dbReference>
<sequence length="91" mass="9931">MGSICNEKLLESGGMHAAVYGCITGEEVRTRVGYSGGSKLNPDNYSIGHHPECIEVEYDPKLISYARLLDVLWANHNPTRIFGKGPDVGPQ</sequence>
<evidence type="ECO:0000313" key="7">
    <source>
        <dbReference type="Proteomes" id="UP001497512"/>
    </source>
</evidence>
<evidence type="ECO:0000256" key="1">
    <source>
        <dbReference type="ARBA" id="ARBA00005591"/>
    </source>
</evidence>
<evidence type="ECO:0000256" key="4">
    <source>
        <dbReference type="ARBA" id="ARBA00030643"/>
    </source>
</evidence>
<evidence type="ECO:0000259" key="5">
    <source>
        <dbReference type="Pfam" id="PF01625"/>
    </source>
</evidence>
<comment type="similarity">
    <text evidence="1">Belongs to the MsrA Met sulfoxide reductase family.</text>
</comment>
<reference evidence="6" key="1">
    <citation type="submission" date="2024-02" db="EMBL/GenBank/DDBJ databases">
        <authorList>
            <consortium name="ELIXIR-Norway"/>
            <consortium name="Elixir Norway"/>
        </authorList>
    </citation>
    <scope>NUCLEOTIDE SEQUENCE</scope>
</reference>
<evidence type="ECO:0000313" key="6">
    <source>
        <dbReference type="EMBL" id="CAK9222218.1"/>
    </source>
</evidence>
<dbReference type="InterPro" id="IPR002569">
    <property type="entry name" value="Met_Sox_Rdtase_MsrA_dom"/>
</dbReference>
<feature type="domain" description="Peptide methionine sulphoxide reductase MsrA" evidence="5">
    <location>
        <begin position="28"/>
        <end position="91"/>
    </location>
</feature>
<protein>
    <recommendedName>
        <fullName evidence="2">peptide-methionine (S)-S-oxide reductase</fullName>
        <ecNumber evidence="2">1.8.4.11</ecNumber>
    </recommendedName>
    <alternativeName>
        <fullName evidence="4">Peptide-methionine (S)-S-oxide reductase</fullName>
    </alternativeName>
</protein>
<dbReference type="PANTHER" id="PTHR43774:SF1">
    <property type="entry name" value="PEPTIDE METHIONINE SULFOXIDE REDUCTASE MSRA 2"/>
    <property type="match status" value="1"/>
</dbReference>
<evidence type="ECO:0000256" key="3">
    <source>
        <dbReference type="ARBA" id="ARBA00023002"/>
    </source>
</evidence>
<organism evidence="6 7">
    <name type="scientific">Sphagnum troendelagicum</name>
    <dbReference type="NCBI Taxonomy" id="128251"/>
    <lineage>
        <taxon>Eukaryota</taxon>
        <taxon>Viridiplantae</taxon>
        <taxon>Streptophyta</taxon>
        <taxon>Embryophyta</taxon>
        <taxon>Bryophyta</taxon>
        <taxon>Sphagnophytina</taxon>
        <taxon>Sphagnopsida</taxon>
        <taxon>Sphagnales</taxon>
        <taxon>Sphagnaceae</taxon>
        <taxon>Sphagnum</taxon>
    </lineage>
</organism>
<accession>A0ABP0UHI6</accession>
<dbReference type="InterPro" id="IPR036509">
    <property type="entry name" value="Met_Sox_Rdtase_MsrA_sf"/>
</dbReference>